<dbReference type="Proteomes" id="UP000830115">
    <property type="component" value="Chromosome"/>
</dbReference>
<reference evidence="2" key="1">
    <citation type="submission" date="2021-10" db="EMBL/GenBank/DDBJ databases">
        <title>Streptomyces nigrumlapis sp.nov.,an antimicrobial producing actinobacterium isolated from Black Gobi rocks.</title>
        <authorList>
            <person name="Wen Y."/>
            <person name="Zhang W."/>
            <person name="Liu X.G."/>
        </authorList>
    </citation>
    <scope>NUCLEOTIDE SEQUENCE</scope>
    <source>
        <strain evidence="2">ST13-2-2</strain>
    </source>
</reference>
<sequence>MTREQIIEAWTRWTVARASWYQRHRPGGTGFGHLASERIERYELDRALTVHGHDPAPDASEPGPGGGDWMTRRLDPCGDAAVEAASEGSQGPERWAPGRECLLCMEHALTGTHAFSCALRFRTTDTDSSTKEPK</sequence>
<dbReference type="EMBL" id="CP086322">
    <property type="protein sequence ID" value="UQA92670.1"/>
    <property type="molecule type" value="Genomic_DNA"/>
</dbReference>
<keyword evidence="3" id="KW-1185">Reference proteome</keyword>
<organism evidence="2 3">
    <name type="scientific">Streptomyces halobius</name>
    <dbReference type="NCBI Taxonomy" id="2879846"/>
    <lineage>
        <taxon>Bacteria</taxon>
        <taxon>Bacillati</taxon>
        <taxon>Actinomycetota</taxon>
        <taxon>Actinomycetes</taxon>
        <taxon>Kitasatosporales</taxon>
        <taxon>Streptomycetaceae</taxon>
        <taxon>Streptomyces</taxon>
    </lineage>
</organism>
<evidence type="ECO:0000313" key="3">
    <source>
        <dbReference type="Proteomes" id="UP000830115"/>
    </source>
</evidence>
<gene>
    <name evidence="2" type="ORF">K9S39_13280</name>
</gene>
<feature type="region of interest" description="Disordered" evidence="1">
    <location>
        <begin position="51"/>
        <end position="74"/>
    </location>
</feature>
<evidence type="ECO:0000313" key="2">
    <source>
        <dbReference type="EMBL" id="UQA92670.1"/>
    </source>
</evidence>
<protein>
    <submittedName>
        <fullName evidence="2">Uncharacterized protein</fullName>
    </submittedName>
</protein>
<dbReference type="RefSeq" id="WP_248863534.1">
    <property type="nucleotide sequence ID" value="NZ_CP086322.1"/>
</dbReference>
<proteinExistence type="predicted"/>
<accession>A0ABY4M4M0</accession>
<name>A0ABY4M4M0_9ACTN</name>
<evidence type="ECO:0000256" key="1">
    <source>
        <dbReference type="SAM" id="MobiDB-lite"/>
    </source>
</evidence>